<keyword evidence="3" id="KW-1185">Reference proteome</keyword>
<dbReference type="AlphaFoldDB" id="Q21ED9"/>
<name>Q21ED9_SACD2</name>
<protein>
    <submittedName>
        <fullName evidence="2">Uncharacterized protein</fullName>
    </submittedName>
</protein>
<sequence>MMVSHPLPIPLPFTSELYGVRLFNGCWLFAKQTFQPSYWMMLKREGFSGDLVGSSSELSLVLGMLGAEHLRAIYTLYHGTPPTHYFDFSLRGDIEHLILSGRIKAFYLSEDKTERLGNPQDVLYATPETIDLNCESPVIVQRYRLAEELAKDIMARWTQKDAEDLAHWDRFFLWRKGYEVYDITAEAFDTVYDFIVGLKDIAVFVVELSYESAKTHLKVNRALLEMTYKGATGDIDGLNADLAKIGVMVDEKIDSAQKLIAQAEQGKKIFDALVNDPLTRNLIFDFLDSLYQSISYRESRTLKARIVFEIGIEVLLVLATAGIGNVARRTAQTARATTNAIKATKTAQRIGPFTKHALDLMADLGKVLHKPINVEEIKPIKQLEIPDFGKLSKSELDGVGGSKATVKAPESWPSTATVRERERAPNKINARVAGQLDPETAKVYTEINASRSNLVKPRKPTVDNPNISQTIPNADGSSTYVLKSSSPNVNNLKVTYDAEGFPDFSPYLYDKGVNTVNIKLTGNRNQDFALANQLAGFGNSAKSTPKHFTWHHHQDLGVMQLVRTDVHKLSPHTGGVSIWEKAFGFDYVGKNKVNPYLE</sequence>
<organism evidence="2 3">
    <name type="scientific">Saccharophagus degradans (strain 2-40 / ATCC 43961 / DSM 17024)</name>
    <dbReference type="NCBI Taxonomy" id="203122"/>
    <lineage>
        <taxon>Bacteria</taxon>
        <taxon>Pseudomonadati</taxon>
        <taxon>Pseudomonadota</taxon>
        <taxon>Gammaproteobacteria</taxon>
        <taxon>Cellvibrionales</taxon>
        <taxon>Cellvibrionaceae</taxon>
        <taxon>Saccharophagus</taxon>
    </lineage>
</organism>
<dbReference type="HOGENOM" id="CLU_456253_0_0_6"/>
<gene>
    <name evidence="2" type="ordered locus">Sde_3685</name>
</gene>
<evidence type="ECO:0000313" key="2">
    <source>
        <dbReference type="EMBL" id="ABD82940.1"/>
    </source>
</evidence>
<dbReference type="KEGG" id="sde:Sde_3685"/>
<dbReference type="EMBL" id="CP000282">
    <property type="protein sequence ID" value="ABD82940.1"/>
    <property type="molecule type" value="Genomic_DNA"/>
</dbReference>
<accession>Q21ED9</accession>
<dbReference type="STRING" id="203122.Sde_3685"/>
<dbReference type="Proteomes" id="UP000001947">
    <property type="component" value="Chromosome"/>
</dbReference>
<evidence type="ECO:0000256" key="1">
    <source>
        <dbReference type="SAM" id="MobiDB-lite"/>
    </source>
</evidence>
<dbReference type="eggNOG" id="COG1372">
    <property type="taxonomic scope" value="Bacteria"/>
</dbReference>
<reference evidence="2 3" key="1">
    <citation type="journal article" date="2008" name="PLoS Genet.">
        <title>Complete genome sequence of the complex carbohydrate-degrading marine bacterium, Saccharophagus degradans strain 2-40 T.</title>
        <authorList>
            <person name="Weiner R.M."/>
            <person name="Taylor L.E.II."/>
            <person name="Henrissat B."/>
            <person name="Hauser L."/>
            <person name="Land M."/>
            <person name="Coutinho P.M."/>
            <person name="Rancurel C."/>
            <person name="Saunders E.H."/>
            <person name="Longmire A.G."/>
            <person name="Zhang H."/>
            <person name="Bayer E.A."/>
            <person name="Gilbert H.J."/>
            <person name="Larimer F."/>
            <person name="Zhulin I.B."/>
            <person name="Ekborg N.A."/>
            <person name="Lamed R."/>
            <person name="Richardson P.M."/>
            <person name="Borovok I."/>
            <person name="Hutcheson S."/>
        </authorList>
    </citation>
    <scope>NUCLEOTIDE SEQUENCE [LARGE SCALE GENOMIC DNA]</scope>
    <source>
        <strain evidence="3">2-40 / ATCC 43961 / DSM 17024</strain>
    </source>
</reference>
<proteinExistence type="predicted"/>
<feature type="region of interest" description="Disordered" evidence="1">
    <location>
        <begin position="400"/>
        <end position="420"/>
    </location>
</feature>
<evidence type="ECO:0000313" key="3">
    <source>
        <dbReference type="Proteomes" id="UP000001947"/>
    </source>
</evidence>
<dbReference type="Pfam" id="PF12639">
    <property type="entry name" value="Colicin-DNase"/>
    <property type="match status" value="1"/>
</dbReference>